<dbReference type="Proteomes" id="UP000245390">
    <property type="component" value="Unassembled WGS sequence"/>
</dbReference>
<evidence type="ECO:0000313" key="1">
    <source>
        <dbReference type="EMBL" id="PWK53590.1"/>
    </source>
</evidence>
<dbReference type="AlphaFoldDB" id="A0A316G1B2"/>
<proteinExistence type="predicted"/>
<evidence type="ECO:0000313" key="2">
    <source>
        <dbReference type="Proteomes" id="UP000245390"/>
    </source>
</evidence>
<protein>
    <submittedName>
        <fullName evidence="1">Uncharacterized protein</fullName>
    </submittedName>
</protein>
<sequence>MPRQNLRGNKQPVIPSCTELFRTRSTSVSSWPTYAGIVHCHVQGAEGLLSESYHCFHLRSVGYIELKRSRPPISTLNGLFGFS</sequence>
<dbReference type="EMBL" id="QGGV01000013">
    <property type="protein sequence ID" value="PWK53590.1"/>
    <property type="molecule type" value="Genomic_DNA"/>
</dbReference>
<accession>A0A316G1B2</accession>
<organism evidence="1 2">
    <name type="scientific">Silicimonas algicola</name>
    <dbReference type="NCBI Taxonomy" id="1826607"/>
    <lineage>
        <taxon>Bacteria</taxon>
        <taxon>Pseudomonadati</taxon>
        <taxon>Pseudomonadota</taxon>
        <taxon>Alphaproteobacteria</taxon>
        <taxon>Rhodobacterales</taxon>
        <taxon>Paracoccaceae</taxon>
    </lineage>
</organism>
<reference evidence="1 2" key="1">
    <citation type="submission" date="2018-05" db="EMBL/GenBank/DDBJ databases">
        <title>Genomic Encyclopedia of Type Strains, Phase IV (KMG-IV): sequencing the most valuable type-strain genomes for metagenomic binning, comparative biology and taxonomic classification.</title>
        <authorList>
            <person name="Goeker M."/>
        </authorList>
    </citation>
    <scope>NUCLEOTIDE SEQUENCE [LARGE SCALE GENOMIC DNA]</scope>
    <source>
        <strain evidence="1 2">DSM 103371</strain>
    </source>
</reference>
<comment type="caution">
    <text evidence="1">The sequence shown here is derived from an EMBL/GenBank/DDBJ whole genome shotgun (WGS) entry which is preliminary data.</text>
</comment>
<gene>
    <name evidence="1" type="ORF">C8D95_113115</name>
</gene>
<keyword evidence="2" id="KW-1185">Reference proteome</keyword>
<name>A0A316G1B2_9RHOB</name>